<dbReference type="OMA" id="FNTHFRN"/>
<reference evidence="3" key="1">
    <citation type="journal article" date="2013" name="Science">
        <title>The Amborella genome and the evolution of flowering plants.</title>
        <authorList>
            <consortium name="Amborella Genome Project"/>
        </authorList>
    </citation>
    <scope>NUCLEOTIDE SEQUENCE [LARGE SCALE GENOMIC DNA]</scope>
</reference>
<gene>
    <name evidence="2" type="ORF">AMTR_s00023p00155530</name>
</gene>
<evidence type="ECO:0000313" key="2">
    <source>
        <dbReference type="EMBL" id="ERM95621.1"/>
    </source>
</evidence>
<dbReference type="Proteomes" id="UP000017836">
    <property type="component" value="Unassembled WGS sequence"/>
</dbReference>
<dbReference type="EMBL" id="KI397474">
    <property type="protein sequence ID" value="ERM95621.1"/>
    <property type="molecule type" value="Genomic_DNA"/>
</dbReference>
<accession>W1NJI4</accession>
<dbReference type="InterPro" id="IPR004158">
    <property type="entry name" value="DUF247_pln"/>
</dbReference>
<organism evidence="2 3">
    <name type="scientific">Amborella trichopoda</name>
    <dbReference type="NCBI Taxonomy" id="13333"/>
    <lineage>
        <taxon>Eukaryota</taxon>
        <taxon>Viridiplantae</taxon>
        <taxon>Streptophyta</taxon>
        <taxon>Embryophyta</taxon>
        <taxon>Tracheophyta</taxon>
        <taxon>Spermatophyta</taxon>
        <taxon>Magnoliopsida</taxon>
        <taxon>Amborellales</taxon>
        <taxon>Amborellaceae</taxon>
        <taxon>Amborella</taxon>
    </lineage>
</organism>
<keyword evidence="1" id="KW-0812">Transmembrane</keyword>
<feature type="transmembrane region" description="Helical" evidence="1">
    <location>
        <begin position="57"/>
        <end position="81"/>
    </location>
</feature>
<dbReference type="Pfam" id="PF03140">
    <property type="entry name" value="DUF247"/>
    <property type="match status" value="1"/>
</dbReference>
<keyword evidence="3" id="KW-1185">Reference proteome</keyword>
<dbReference type="Gramene" id="ERM95621">
    <property type="protein sequence ID" value="ERM95621"/>
    <property type="gene ID" value="AMTR_s00023p00155530"/>
</dbReference>
<sequence>MESEQEVADLFNRVTKGMAFLENPKLKEVQTRLIHHCKRRHNSWRARLFNTHFRNPWAVIAFLVAELLLCQTLLQTMYSVLSYMK</sequence>
<dbReference type="HOGENOM" id="CLU_020188_3_2_1"/>
<dbReference type="AlphaFoldDB" id="W1NJI4"/>
<proteinExistence type="predicted"/>
<dbReference type="PANTHER" id="PTHR31170:SF22">
    <property type="match status" value="1"/>
</dbReference>
<dbReference type="PANTHER" id="PTHR31170">
    <property type="entry name" value="BNAC04G53230D PROTEIN"/>
    <property type="match status" value="1"/>
</dbReference>
<protein>
    <submittedName>
        <fullName evidence="2">Uncharacterized protein</fullName>
    </submittedName>
</protein>
<name>W1NJI4_AMBTC</name>
<keyword evidence="1" id="KW-0472">Membrane</keyword>
<keyword evidence="1" id="KW-1133">Transmembrane helix</keyword>
<evidence type="ECO:0000256" key="1">
    <source>
        <dbReference type="SAM" id="Phobius"/>
    </source>
</evidence>
<evidence type="ECO:0000313" key="3">
    <source>
        <dbReference type="Proteomes" id="UP000017836"/>
    </source>
</evidence>